<dbReference type="EMBL" id="JPEO01000006">
    <property type="protein sequence ID" value="KFZ37390.1"/>
    <property type="molecule type" value="Genomic_DNA"/>
</dbReference>
<dbReference type="CDD" id="cd00483">
    <property type="entry name" value="HPPK"/>
    <property type="match status" value="1"/>
</dbReference>
<evidence type="ECO:0000256" key="2">
    <source>
        <dbReference type="ARBA" id="ARBA00005810"/>
    </source>
</evidence>
<dbReference type="eggNOG" id="COG0801">
    <property type="taxonomic scope" value="Bacteria"/>
</dbReference>
<dbReference type="NCBIfam" id="TIGR01498">
    <property type="entry name" value="folK"/>
    <property type="match status" value="1"/>
</dbReference>
<dbReference type="GO" id="GO:0003848">
    <property type="term" value="F:2-amino-4-hydroxy-6-hydroxymethyldihydropteridine diphosphokinase activity"/>
    <property type="evidence" value="ECO:0007669"/>
    <property type="project" value="UniProtKB-EC"/>
</dbReference>
<evidence type="ECO:0000256" key="10">
    <source>
        <dbReference type="ARBA" id="ARBA00029409"/>
    </source>
</evidence>
<evidence type="ECO:0000259" key="13">
    <source>
        <dbReference type="PROSITE" id="PS00794"/>
    </source>
</evidence>
<evidence type="ECO:0000256" key="11">
    <source>
        <dbReference type="ARBA" id="ARBA00029766"/>
    </source>
</evidence>
<dbReference type="OrthoDB" id="9808041at2"/>
<evidence type="ECO:0000313" key="15">
    <source>
        <dbReference type="Proteomes" id="UP000029264"/>
    </source>
</evidence>
<name>A0A094JBY7_9GAMM</name>
<sequence>MAQVFVALGANLDQPVQQLNSASQALAELADANSYRISSYVQSKPMAGMDQPDYINAVASFSTMLAPLALLDALQAIEIAHGRERHERWGARTLDLDILLYDNLELQHPRLTIPHYDMQQRAFVLLPLYELQPELQLPDGTQLAALITEVMRQSLHPLQTPV</sequence>
<organism evidence="14 15">
    <name type="scientific">Shewanella mangrovi</name>
    <dbReference type="NCBI Taxonomy" id="1515746"/>
    <lineage>
        <taxon>Bacteria</taxon>
        <taxon>Pseudomonadati</taxon>
        <taxon>Pseudomonadota</taxon>
        <taxon>Gammaproteobacteria</taxon>
        <taxon>Alteromonadales</taxon>
        <taxon>Shewanellaceae</taxon>
        <taxon>Shewanella</taxon>
    </lineage>
</organism>
<dbReference type="GO" id="GO:0005524">
    <property type="term" value="F:ATP binding"/>
    <property type="evidence" value="ECO:0007669"/>
    <property type="project" value="UniProtKB-KW"/>
</dbReference>
<dbReference type="SUPFAM" id="SSF55083">
    <property type="entry name" value="6-hydroxymethyl-7,8-dihydropterin pyrophosphokinase, HPPK"/>
    <property type="match status" value="1"/>
</dbReference>
<comment type="pathway">
    <text evidence="1">Cofactor biosynthesis; tetrahydrofolate biosynthesis; 2-amino-4-hydroxy-6-hydroxymethyl-7,8-dihydropteridine diphosphate from 7,8-dihydroneopterin triphosphate: step 4/4.</text>
</comment>
<dbReference type="EC" id="2.7.6.3" evidence="3"/>
<comment type="caution">
    <text evidence="14">The sequence shown here is derived from an EMBL/GenBank/DDBJ whole genome shotgun (WGS) entry which is preliminary data.</text>
</comment>
<comment type="function">
    <text evidence="10">Catalyzes the transfer of pyrophosphate from adenosine triphosphate (ATP) to 6-hydroxymethyl-7,8-dihydropterin, an enzymatic step in folate biosynthesis pathway.</text>
</comment>
<dbReference type="GO" id="GO:0046654">
    <property type="term" value="P:tetrahydrofolate biosynthetic process"/>
    <property type="evidence" value="ECO:0007669"/>
    <property type="project" value="UniProtKB-UniPathway"/>
</dbReference>
<dbReference type="InterPro" id="IPR000550">
    <property type="entry name" value="Hppk"/>
</dbReference>
<evidence type="ECO:0000256" key="3">
    <source>
        <dbReference type="ARBA" id="ARBA00013253"/>
    </source>
</evidence>
<accession>A0A094JBY7</accession>
<keyword evidence="5" id="KW-0808">Transferase</keyword>
<feature type="domain" description="7,8-dihydro-6-hydroxymethylpterin-pyrophosphokinase" evidence="13">
    <location>
        <begin position="88"/>
        <end position="99"/>
    </location>
</feature>
<evidence type="ECO:0000256" key="9">
    <source>
        <dbReference type="ARBA" id="ARBA00022909"/>
    </source>
</evidence>
<dbReference type="PROSITE" id="PS00794">
    <property type="entry name" value="HPPK"/>
    <property type="match status" value="1"/>
</dbReference>
<evidence type="ECO:0000256" key="1">
    <source>
        <dbReference type="ARBA" id="ARBA00005051"/>
    </source>
</evidence>
<dbReference type="PANTHER" id="PTHR43071:SF1">
    <property type="entry name" value="2-AMINO-4-HYDROXY-6-HYDROXYMETHYLDIHYDROPTERIDINE PYROPHOSPHOKINASE"/>
    <property type="match status" value="1"/>
</dbReference>
<dbReference type="UniPathway" id="UPA00077">
    <property type="reaction ID" value="UER00155"/>
</dbReference>
<evidence type="ECO:0000256" key="7">
    <source>
        <dbReference type="ARBA" id="ARBA00022777"/>
    </source>
</evidence>
<dbReference type="AlphaFoldDB" id="A0A094JBY7"/>
<protein>
    <recommendedName>
        <fullName evidence="4">2-amino-4-hydroxy-6-hydroxymethyldihydropteridine pyrophosphokinase</fullName>
        <ecNumber evidence="3">2.7.6.3</ecNumber>
    </recommendedName>
    <alternativeName>
        <fullName evidence="11">6-hydroxymethyl-7,8-dihydropterin pyrophosphokinase</fullName>
    </alternativeName>
    <alternativeName>
        <fullName evidence="12">7,8-dihydro-6-hydroxymethylpterin-pyrophosphokinase</fullName>
    </alternativeName>
</protein>
<reference evidence="14 15" key="1">
    <citation type="submission" date="2014-06" db="EMBL/GenBank/DDBJ databases">
        <title>Shewanella sp. YQH10.</title>
        <authorList>
            <person name="Liu Y."/>
            <person name="Zeng R."/>
        </authorList>
    </citation>
    <scope>NUCLEOTIDE SEQUENCE [LARGE SCALE GENOMIC DNA]</scope>
    <source>
        <strain evidence="14 15">YQH10</strain>
    </source>
</reference>
<comment type="similarity">
    <text evidence="2">Belongs to the HPPK family.</text>
</comment>
<gene>
    <name evidence="14" type="ORF">HR45_10235</name>
</gene>
<keyword evidence="6" id="KW-0547">Nucleotide-binding</keyword>
<dbReference type="GO" id="GO:0016301">
    <property type="term" value="F:kinase activity"/>
    <property type="evidence" value="ECO:0007669"/>
    <property type="project" value="UniProtKB-KW"/>
</dbReference>
<keyword evidence="8" id="KW-0067">ATP-binding</keyword>
<dbReference type="InterPro" id="IPR035907">
    <property type="entry name" value="Hppk_sf"/>
</dbReference>
<dbReference type="PANTHER" id="PTHR43071">
    <property type="entry name" value="2-AMINO-4-HYDROXY-6-HYDROXYMETHYLDIHYDROPTERIDINE PYROPHOSPHOKINASE"/>
    <property type="match status" value="1"/>
</dbReference>
<dbReference type="RefSeq" id="WP_037442510.1">
    <property type="nucleotide sequence ID" value="NZ_JPEO01000006.1"/>
</dbReference>
<dbReference type="Pfam" id="PF01288">
    <property type="entry name" value="HPPK"/>
    <property type="match status" value="1"/>
</dbReference>
<evidence type="ECO:0000256" key="4">
    <source>
        <dbReference type="ARBA" id="ARBA00016218"/>
    </source>
</evidence>
<evidence type="ECO:0000256" key="12">
    <source>
        <dbReference type="ARBA" id="ARBA00033413"/>
    </source>
</evidence>
<evidence type="ECO:0000313" key="14">
    <source>
        <dbReference type="EMBL" id="KFZ37390.1"/>
    </source>
</evidence>
<dbReference type="Proteomes" id="UP000029264">
    <property type="component" value="Unassembled WGS sequence"/>
</dbReference>
<keyword evidence="7" id="KW-0418">Kinase</keyword>
<dbReference type="STRING" id="1515746.HR45_10235"/>
<keyword evidence="15" id="KW-1185">Reference proteome</keyword>
<evidence type="ECO:0000256" key="8">
    <source>
        <dbReference type="ARBA" id="ARBA00022840"/>
    </source>
</evidence>
<dbReference type="GO" id="GO:0046656">
    <property type="term" value="P:folic acid biosynthetic process"/>
    <property type="evidence" value="ECO:0007669"/>
    <property type="project" value="UniProtKB-KW"/>
</dbReference>
<evidence type="ECO:0000256" key="5">
    <source>
        <dbReference type="ARBA" id="ARBA00022679"/>
    </source>
</evidence>
<evidence type="ECO:0000256" key="6">
    <source>
        <dbReference type="ARBA" id="ARBA00022741"/>
    </source>
</evidence>
<proteinExistence type="inferred from homology"/>
<keyword evidence="9" id="KW-0289">Folate biosynthesis</keyword>
<dbReference type="Gene3D" id="3.30.70.560">
    <property type="entry name" value="7,8-Dihydro-6-hydroxymethylpterin-pyrophosphokinase HPPK"/>
    <property type="match status" value="1"/>
</dbReference>